<evidence type="ECO:0000313" key="1">
    <source>
        <dbReference type="EMBL" id="PPK76395.1"/>
    </source>
</evidence>
<organism evidence="1 2">
    <name type="scientific">Lacrimispora xylanisolvens</name>
    <dbReference type="NCBI Taxonomy" id="384636"/>
    <lineage>
        <taxon>Bacteria</taxon>
        <taxon>Bacillati</taxon>
        <taxon>Bacillota</taxon>
        <taxon>Clostridia</taxon>
        <taxon>Lachnospirales</taxon>
        <taxon>Lachnospiraceae</taxon>
        <taxon>Lacrimispora</taxon>
    </lineage>
</organism>
<keyword evidence="2" id="KW-1185">Reference proteome</keyword>
<name>A0A2S6HFX8_9FIRM</name>
<accession>A0A2S6HFX8</accession>
<dbReference type="AlphaFoldDB" id="A0A2S6HFX8"/>
<proteinExistence type="predicted"/>
<dbReference type="RefSeq" id="WP_104439586.1">
    <property type="nucleotide sequence ID" value="NZ_PTJA01000018.1"/>
</dbReference>
<sequence>MIEIPEEIKNLYRENNIFKQTVKTARLRFYDRSVDLLYPGDNVWPADDLFPVDDTPLLLVDKDQISSESFVLEQAVCDTSELKFGECSAARLEIVVNDVNMDVTGKEFVLSIEVGDYEMMLGIYKVDSFVRQADVSKKKIVAYDRMLNFEIDVSAWYRGLTFPMTLKQYRDSLCEFIGIRQRDITLPLDDMEVTRSIDPSKLSGRYAMKAICEINGCFGQIDITGRFKYVGTF</sequence>
<dbReference type="Proteomes" id="UP000237749">
    <property type="component" value="Unassembled WGS sequence"/>
</dbReference>
<protein>
    <submittedName>
        <fullName evidence="1">Uncharacterized protein</fullName>
    </submittedName>
</protein>
<dbReference type="EMBL" id="PTJA01000018">
    <property type="protein sequence ID" value="PPK76395.1"/>
    <property type="molecule type" value="Genomic_DNA"/>
</dbReference>
<dbReference type="OrthoDB" id="9761633at2"/>
<gene>
    <name evidence="1" type="ORF">BXY41_11885</name>
</gene>
<comment type="caution">
    <text evidence="1">The sequence shown here is derived from an EMBL/GenBank/DDBJ whole genome shotgun (WGS) entry which is preliminary data.</text>
</comment>
<reference evidence="1 2" key="1">
    <citation type="submission" date="2018-02" db="EMBL/GenBank/DDBJ databases">
        <title>Genomic Encyclopedia of Archaeal and Bacterial Type Strains, Phase II (KMG-II): from individual species to whole genera.</title>
        <authorList>
            <person name="Goeker M."/>
        </authorList>
    </citation>
    <scope>NUCLEOTIDE SEQUENCE [LARGE SCALE GENOMIC DNA]</scope>
    <source>
        <strain evidence="1 2">DSM 3808</strain>
    </source>
</reference>
<evidence type="ECO:0000313" key="2">
    <source>
        <dbReference type="Proteomes" id="UP000237749"/>
    </source>
</evidence>